<dbReference type="PANTHER" id="PTHR35041">
    <property type="entry name" value="MEDIATOR OF RNA POLYMERASE II TRANSCRIPTION SUBUNIT 1"/>
    <property type="match status" value="1"/>
</dbReference>
<comment type="function">
    <text evidence="7">Component of the Mediator complex, a coactivator involved in the regulated transcription of nearly all RNA polymerase II-dependent genes. Mediator functions as a bridge to convey information from gene-specific regulatory proteins to the basal RNA polymerase II transcription machinery. Mediator is recruited to promoters by direct interactions with regulatory proteins and serves as a scaffold for the assembly of a functional preinitiation complex with RNA polymerase II and the general transcription factors.</text>
</comment>
<protein>
    <recommendedName>
        <fullName evidence="7">Mediator of RNA polymerase II transcription subunit 1</fullName>
    </recommendedName>
    <alternativeName>
        <fullName evidence="7">Mediator complex subunit 1</fullName>
    </alternativeName>
</protein>
<comment type="subcellular location">
    <subcellularLocation>
        <location evidence="1 7">Nucleus</location>
    </subcellularLocation>
</comment>
<keyword evidence="5 7" id="KW-0804">Transcription</keyword>
<evidence type="ECO:0000256" key="7">
    <source>
        <dbReference type="RuleBase" id="RU364059"/>
    </source>
</evidence>
<comment type="similarity">
    <text evidence="2 7">Belongs to the Mediator complex subunit 1 family.</text>
</comment>
<dbReference type="GO" id="GO:0003712">
    <property type="term" value="F:transcription coregulator activity"/>
    <property type="evidence" value="ECO:0007669"/>
    <property type="project" value="InterPro"/>
</dbReference>
<organism evidence="10">
    <name type="scientific">Blastobotrys adeninivorans</name>
    <name type="common">Yeast</name>
    <name type="synonym">Arxula adeninivorans</name>
    <dbReference type="NCBI Taxonomy" id="409370"/>
    <lineage>
        <taxon>Eukaryota</taxon>
        <taxon>Fungi</taxon>
        <taxon>Dikarya</taxon>
        <taxon>Ascomycota</taxon>
        <taxon>Saccharomycotina</taxon>
        <taxon>Dipodascomycetes</taxon>
        <taxon>Dipodascales</taxon>
        <taxon>Trichomonascaceae</taxon>
        <taxon>Blastobotrys</taxon>
    </lineage>
</organism>
<evidence type="ECO:0000256" key="1">
    <source>
        <dbReference type="ARBA" id="ARBA00004123"/>
    </source>
</evidence>
<dbReference type="EMBL" id="HG937694">
    <property type="protein sequence ID" value="CDP37335.1"/>
    <property type="molecule type" value="Genomic_DNA"/>
</dbReference>
<evidence type="ECO:0000256" key="5">
    <source>
        <dbReference type="ARBA" id="ARBA00023163"/>
    </source>
</evidence>
<dbReference type="PANTHER" id="PTHR35041:SF4">
    <property type="entry name" value="MEDIATOR OF RNA POLYMERASE II TRANSCRIPTION SUBUNIT 1"/>
    <property type="match status" value="1"/>
</dbReference>
<dbReference type="GO" id="GO:0045944">
    <property type="term" value="P:positive regulation of transcription by RNA polymerase II"/>
    <property type="evidence" value="ECO:0007669"/>
    <property type="project" value="UniProtKB-ARBA"/>
</dbReference>
<dbReference type="InterPro" id="IPR019680">
    <property type="entry name" value="Mediator_Med1"/>
</dbReference>
<evidence type="ECO:0000256" key="8">
    <source>
        <dbReference type="SAM" id="MobiDB-lite"/>
    </source>
</evidence>
<evidence type="ECO:0000256" key="3">
    <source>
        <dbReference type="ARBA" id="ARBA00023015"/>
    </source>
</evidence>
<dbReference type="Pfam" id="PF10744">
    <property type="entry name" value="Med1"/>
    <property type="match status" value="1"/>
</dbReference>
<proteinExistence type="inferred from homology"/>
<sequence>MSFSIQGNKGSVSGPIGGSVGPVAEDDFTFTVRRMADSLRSFPGRVSERGIRQLARNNKFELFEDTISVGKRISLGGAIILIDIDLKSDQDEVSNVNLSLASTVNPSNPDTSVLSKSLQSTADSILLKLLKEPRLDRFAKVLSVLATTDRLSLPNSPDCFVAIDEIATALIKITNEINPQKDPSSPYGVPGLNRDSSIGLSIHYWTDRAHNGHSTTTREHCVHWQVREKAYEDSQRDVQNTGVRYSTGWVSSVNKQDQSVQWNEPEVIKGTKAEFVLVLDPPIMMPDSKATELNATISSKKINDGIKRYKASVYSRTGDLQTIDFIYSSLLRSPLVEVTEIPISHPKDLPNILGTLRQHSLISALWQSVTGEERRSAVENEHHDENLMSFADAIVEEIDSDLLSGDSNDNSKSSGNANGPSAGDNAQKIAINRPSTTSSVTLIDVDDVSSAGLALSVKGVGTVELYPQLDGSLRLKNRWVSTQEKKPDLALLQRTADLTRNLPLMASVLGDCLS</sequence>
<evidence type="ECO:0000256" key="6">
    <source>
        <dbReference type="ARBA" id="ARBA00023242"/>
    </source>
</evidence>
<dbReference type="AlphaFoldDB" id="A0A060T891"/>
<reference evidence="10" key="2">
    <citation type="submission" date="2014-06" db="EMBL/GenBank/DDBJ databases">
        <title>The complete genome of Blastobotrys (Arxula) adeninivorans LS3 - a yeast of biotechnological interest.</title>
        <authorList>
            <person name="Kunze G."/>
            <person name="Gaillardin C."/>
            <person name="Czernicka M."/>
            <person name="Durrens P."/>
            <person name="Martin T."/>
            <person name="Boer E."/>
            <person name="Gabaldon T."/>
            <person name="Cruz J."/>
            <person name="Talla E."/>
            <person name="Marck C."/>
            <person name="Goffeau A."/>
            <person name="Barbe V."/>
            <person name="Baret P."/>
            <person name="Baronian K."/>
            <person name="Beier S."/>
            <person name="Bleykasten C."/>
            <person name="Bode R."/>
            <person name="Casaregola S."/>
            <person name="Despons L."/>
            <person name="Fairhead C."/>
            <person name="Giersberg M."/>
            <person name="Gierski P."/>
            <person name="Hahnel U."/>
            <person name="Hartmann A."/>
            <person name="Jankowska D."/>
            <person name="Jubin C."/>
            <person name="Jung P."/>
            <person name="Lafontaine I."/>
            <person name="Leh-Louis V."/>
            <person name="Lemaire M."/>
            <person name="Marcet-Houben M."/>
            <person name="Mascher M."/>
            <person name="Morel G."/>
            <person name="Richard G.-F."/>
            <person name="Riechen J."/>
            <person name="Sacerdot C."/>
            <person name="Sarkar A."/>
            <person name="Savel G."/>
            <person name="Schacherer J."/>
            <person name="Sherman D."/>
            <person name="Straub M.-L."/>
            <person name="Stein N."/>
            <person name="Thierry A."/>
            <person name="Trautwein-Schult A."/>
            <person name="Westhof E."/>
            <person name="Worch S."/>
            <person name="Dujon B."/>
            <person name="Souciet J.-L."/>
            <person name="Wincker P."/>
            <person name="Scholz U."/>
            <person name="Neuveglise N."/>
        </authorList>
    </citation>
    <scope>NUCLEOTIDE SEQUENCE</scope>
    <source>
        <strain evidence="10">LS3</strain>
    </source>
</reference>
<evidence type="ECO:0000256" key="4">
    <source>
        <dbReference type="ARBA" id="ARBA00023159"/>
    </source>
</evidence>
<dbReference type="GO" id="GO:0016592">
    <property type="term" value="C:mediator complex"/>
    <property type="evidence" value="ECO:0007669"/>
    <property type="project" value="InterPro"/>
</dbReference>
<evidence type="ECO:0000256" key="2">
    <source>
        <dbReference type="ARBA" id="ARBA00006210"/>
    </source>
</evidence>
<feature type="compositionally biased region" description="Low complexity" evidence="8">
    <location>
        <begin position="402"/>
        <end position="419"/>
    </location>
</feature>
<feature type="region of interest" description="Disordered" evidence="8">
    <location>
        <begin position="402"/>
        <end position="427"/>
    </location>
</feature>
<feature type="domain" description="Mediator complex subunit Med1" evidence="9">
    <location>
        <begin position="36"/>
        <end position="370"/>
    </location>
</feature>
<reference evidence="10" key="1">
    <citation type="submission" date="2014-02" db="EMBL/GenBank/DDBJ databases">
        <authorList>
            <person name="Genoscope - CEA"/>
        </authorList>
    </citation>
    <scope>NUCLEOTIDE SEQUENCE</scope>
    <source>
        <strain evidence="10">LS3</strain>
    </source>
</reference>
<keyword evidence="3 7" id="KW-0805">Transcription regulation</keyword>
<evidence type="ECO:0000259" key="9">
    <source>
        <dbReference type="Pfam" id="PF10744"/>
    </source>
</evidence>
<gene>
    <name evidence="10" type="ORF">GNLVRS02_ARAD1D09086g</name>
</gene>
<name>A0A060T891_BLAAD</name>
<accession>A0A060T891</accession>
<keyword evidence="6 7" id="KW-0539">Nucleus</keyword>
<keyword evidence="4 7" id="KW-0010">Activator</keyword>
<evidence type="ECO:0000313" key="10">
    <source>
        <dbReference type="EMBL" id="CDP37335.1"/>
    </source>
</evidence>